<feature type="compositionally biased region" description="Polar residues" evidence="1">
    <location>
        <begin position="108"/>
        <end position="119"/>
    </location>
</feature>
<name>A0AAW0G263_9APHY</name>
<evidence type="ECO:0000256" key="1">
    <source>
        <dbReference type="SAM" id="MobiDB-lite"/>
    </source>
</evidence>
<evidence type="ECO:0000313" key="4">
    <source>
        <dbReference type="Proteomes" id="UP001385951"/>
    </source>
</evidence>
<feature type="compositionally biased region" description="Pro residues" evidence="1">
    <location>
        <begin position="298"/>
        <end position="314"/>
    </location>
</feature>
<feature type="compositionally biased region" description="Low complexity" evidence="1">
    <location>
        <begin position="441"/>
        <end position="492"/>
    </location>
</feature>
<feature type="compositionally biased region" description="Low complexity" evidence="1">
    <location>
        <begin position="199"/>
        <end position="214"/>
    </location>
</feature>
<dbReference type="EMBL" id="JASBNA010000029">
    <property type="protein sequence ID" value="KAK7683652.1"/>
    <property type="molecule type" value="Genomic_DNA"/>
</dbReference>
<feature type="compositionally biased region" description="Polar residues" evidence="1">
    <location>
        <begin position="322"/>
        <end position="331"/>
    </location>
</feature>
<feature type="compositionally biased region" description="Basic and acidic residues" evidence="1">
    <location>
        <begin position="129"/>
        <end position="166"/>
    </location>
</feature>
<feature type="compositionally biased region" description="Pro residues" evidence="1">
    <location>
        <begin position="527"/>
        <end position="536"/>
    </location>
</feature>
<dbReference type="EMBL" id="JASBNA010000034">
    <property type="protein sequence ID" value="KAK7682727.1"/>
    <property type="molecule type" value="Genomic_DNA"/>
</dbReference>
<feature type="compositionally biased region" description="Acidic residues" evidence="1">
    <location>
        <begin position="67"/>
        <end position="77"/>
    </location>
</feature>
<feature type="compositionally biased region" description="Pro residues" evidence="1">
    <location>
        <begin position="35"/>
        <end position="45"/>
    </location>
</feature>
<comment type="caution">
    <text evidence="3">The sequence shown here is derived from an EMBL/GenBank/DDBJ whole genome shotgun (WGS) entry which is preliminary data.</text>
</comment>
<evidence type="ECO:0000313" key="2">
    <source>
        <dbReference type="EMBL" id="KAK7682727.1"/>
    </source>
</evidence>
<feature type="compositionally biased region" description="Polar residues" evidence="1">
    <location>
        <begin position="88"/>
        <end position="98"/>
    </location>
</feature>
<dbReference type="Proteomes" id="UP001385951">
    <property type="component" value="Unassembled WGS sequence"/>
</dbReference>
<feature type="compositionally biased region" description="Low complexity" evidence="1">
    <location>
        <begin position="622"/>
        <end position="634"/>
    </location>
</feature>
<gene>
    <name evidence="3" type="ORF">QCA50_013028</name>
    <name evidence="2" type="ORF">QCA50_014110</name>
</gene>
<accession>A0AAW0G263</accession>
<feature type="compositionally biased region" description="Acidic residues" evidence="1">
    <location>
        <begin position="635"/>
        <end position="647"/>
    </location>
</feature>
<feature type="region of interest" description="Disordered" evidence="1">
    <location>
        <begin position="1"/>
        <end position="333"/>
    </location>
</feature>
<keyword evidence="4" id="KW-1185">Reference proteome</keyword>
<dbReference type="AlphaFoldDB" id="A0AAW0G263"/>
<reference evidence="3 4" key="1">
    <citation type="submission" date="2022-09" db="EMBL/GenBank/DDBJ databases">
        <authorList>
            <person name="Palmer J.M."/>
        </authorList>
    </citation>
    <scope>NUCLEOTIDE SEQUENCE [LARGE SCALE GENOMIC DNA]</scope>
    <source>
        <strain evidence="3 4">DSM 7382</strain>
    </source>
</reference>
<feature type="compositionally biased region" description="Pro residues" evidence="1">
    <location>
        <begin position="170"/>
        <end position="189"/>
    </location>
</feature>
<feature type="compositionally biased region" description="Basic and acidic residues" evidence="1">
    <location>
        <begin position="221"/>
        <end position="261"/>
    </location>
</feature>
<organism evidence="3 4">
    <name type="scientific">Cerrena zonata</name>
    <dbReference type="NCBI Taxonomy" id="2478898"/>
    <lineage>
        <taxon>Eukaryota</taxon>
        <taxon>Fungi</taxon>
        <taxon>Dikarya</taxon>
        <taxon>Basidiomycota</taxon>
        <taxon>Agaricomycotina</taxon>
        <taxon>Agaricomycetes</taxon>
        <taxon>Polyporales</taxon>
        <taxon>Cerrenaceae</taxon>
        <taxon>Cerrena</taxon>
    </lineage>
</organism>
<feature type="compositionally biased region" description="Low complexity" evidence="1">
    <location>
        <begin position="724"/>
        <end position="738"/>
    </location>
</feature>
<feature type="compositionally biased region" description="Low complexity" evidence="1">
    <location>
        <begin position="544"/>
        <end position="578"/>
    </location>
</feature>
<protein>
    <submittedName>
        <fullName evidence="3">Uncharacterized protein</fullName>
    </submittedName>
</protein>
<sequence>MASPSHRSSASVSAANLVPPSGSPINRQRRMTSPSLPPPPSPLNLPEPVYGNRRPPSPLRNGFSADPESESGSDNESENGHQWGERPQSPSASVQQFAANIAQRVGSLMSNMSQRSPNYLPTDEELEAEAEREREKSRREAELIMSREAETKRLEERVLAMLDGDHTSPNLPPPPPIDQGTPRTPPSPSPSQKERWWSLAKTKLTPTKDPLTPAQQIIQEAKQRDKEIEKERKEIEKEKKEIQKELKKQEKQAKKYQDKSKSAQWPSSPEDKFQDPAFLKLHTNVPHPQRPMNSSPVSPSPARVPVPSIPPSLAPSPVRGPSESTTASPSRGATPMYAIFNQHGVLDIPATLITIAQRFEKLEKWTVSHTRALEERMDDVERWLVDKEQEKELGSQKPVETQQTGDLAPADALNEIREELAEVQGRIGELGREMAKMVTAPGNLSSGPSRSPPGLGRAPSTSSSIAVRSISANLVHTTRTPPRSREPTTSPTTSPPPVGSASRTRLPYPTGDYATPPDSVVIGQGPFSPPNSPPPSTLRGPRMSISGLPGGSPEPSSSTSGLPVRATSPPTLHTPSSTQRQSSVSPTPRKRYTVALGEPIMNPESRSREYGQPAELATATFSSSPKSMKSLSTQDTDDDDSYYDLNDETIGKAAARQAGLTAPLNLQDRRNSVSPSPSPKPQKRARPQSMYNGPATARNVGAPSTSSHSRLRSKSTDRYGLGLGLSDGVSPSSSSTSLNRFVDPLVIRKQTKDALASAAPPPPKVMTGRPKVPVGQLVAFFDQDK</sequence>
<feature type="compositionally biased region" description="Low complexity" evidence="1">
    <location>
        <begin position="1"/>
        <end position="15"/>
    </location>
</feature>
<feature type="region of interest" description="Disordered" evidence="1">
    <location>
        <begin position="439"/>
        <end position="742"/>
    </location>
</feature>
<proteinExistence type="predicted"/>
<evidence type="ECO:0000313" key="3">
    <source>
        <dbReference type="EMBL" id="KAK7683652.1"/>
    </source>
</evidence>